<dbReference type="Proteomes" id="UP000013776">
    <property type="component" value="Unassembled WGS sequence"/>
</dbReference>
<protein>
    <recommendedName>
        <fullName evidence="3">SRPBCC family protein</fullName>
    </recommendedName>
</protein>
<name>R4XG72_TAPDE</name>
<dbReference type="Pfam" id="PF08982">
    <property type="entry name" value="AtaL"/>
    <property type="match status" value="1"/>
</dbReference>
<evidence type="ECO:0000313" key="1">
    <source>
        <dbReference type="EMBL" id="CCG82384.1"/>
    </source>
</evidence>
<gene>
    <name evidence="1" type="ORF">TAPDE_002377</name>
</gene>
<dbReference type="OrthoDB" id="9975846at2759"/>
<comment type="caution">
    <text evidence="1">The sequence shown here is derived from an EMBL/GenBank/DDBJ whole genome shotgun (WGS) entry which is preliminary data.</text>
</comment>
<accession>R4XG72</accession>
<evidence type="ECO:0008006" key="3">
    <source>
        <dbReference type="Google" id="ProtNLM"/>
    </source>
</evidence>
<dbReference type="EMBL" id="CAHR02000083">
    <property type="protein sequence ID" value="CCG82384.1"/>
    <property type="molecule type" value="Genomic_DNA"/>
</dbReference>
<evidence type="ECO:0000313" key="2">
    <source>
        <dbReference type="Proteomes" id="UP000013776"/>
    </source>
</evidence>
<dbReference type="InterPro" id="IPR023393">
    <property type="entry name" value="START-like_dom_sf"/>
</dbReference>
<dbReference type="Gene3D" id="3.30.530.20">
    <property type="match status" value="1"/>
</dbReference>
<dbReference type="AlphaFoldDB" id="R4XG72"/>
<organism evidence="1 2">
    <name type="scientific">Taphrina deformans (strain PYCC 5710 / ATCC 11124 / CBS 356.35 / IMI 108563 / JCM 9778 / NBRC 8474)</name>
    <name type="common">Peach leaf curl fungus</name>
    <name type="synonym">Lalaria deformans</name>
    <dbReference type="NCBI Taxonomy" id="1097556"/>
    <lineage>
        <taxon>Eukaryota</taxon>
        <taxon>Fungi</taxon>
        <taxon>Dikarya</taxon>
        <taxon>Ascomycota</taxon>
        <taxon>Taphrinomycotina</taxon>
        <taxon>Taphrinomycetes</taxon>
        <taxon>Taphrinales</taxon>
        <taxon>Taphrinaceae</taxon>
        <taxon>Taphrina</taxon>
    </lineage>
</organism>
<keyword evidence="2" id="KW-1185">Reference proteome</keyword>
<sequence length="136" mass="15513">MEFDGELTGVVGPRTEVPFSQLWPAMVDKIRHPERYLKGVEKVECKDNEDGSIYREMTLSSGVTMKEDIYAFEDKARIEFRVVDKPFNVINAYHSDKGAIEYVVESKQGKVLGWMKGGREGTLEAIKGQYEKAKEM</sequence>
<dbReference type="SUPFAM" id="SSF55961">
    <property type="entry name" value="Bet v1-like"/>
    <property type="match status" value="1"/>
</dbReference>
<dbReference type="InterPro" id="IPR015075">
    <property type="entry name" value="AtaL"/>
</dbReference>
<proteinExistence type="predicted"/>
<reference evidence="1 2" key="1">
    <citation type="journal article" date="2013" name="MBio">
        <title>Genome sequencing of the plant pathogen Taphrina deformans, the causal agent of peach leaf curl.</title>
        <authorList>
            <person name="Cisse O.H."/>
            <person name="Almeida J.M.G.C.F."/>
            <person name="Fonseca A."/>
            <person name="Kumar A.A."/>
            <person name="Salojaervi J."/>
            <person name="Overmyer K."/>
            <person name="Hauser P.M."/>
            <person name="Pagni M."/>
        </authorList>
    </citation>
    <scope>NUCLEOTIDE SEQUENCE [LARGE SCALE GENOMIC DNA]</scope>
    <source>
        <strain evidence="2">PYCC 5710 / ATCC 11124 / CBS 356.35 / IMI 108563 / JCM 9778 / NBRC 8474</strain>
    </source>
</reference>